<dbReference type="EMBL" id="LTBB01000001">
    <property type="protein sequence ID" value="KYH30286.1"/>
    <property type="molecule type" value="Genomic_DNA"/>
</dbReference>
<protein>
    <submittedName>
        <fullName evidence="1">Uncharacterized protein</fullName>
    </submittedName>
</protein>
<accession>A0A151ARN0</accession>
<comment type="caution">
    <text evidence="1">The sequence shown here is derived from an EMBL/GenBank/DDBJ whole genome shotgun (WGS) entry which is preliminary data.</text>
</comment>
<evidence type="ECO:0000313" key="1">
    <source>
        <dbReference type="EMBL" id="KYH30286.1"/>
    </source>
</evidence>
<proteinExistence type="predicted"/>
<dbReference type="AlphaFoldDB" id="A0A151ARN0"/>
<keyword evidence="2" id="KW-1185">Reference proteome</keyword>
<name>A0A151ARN0_9CLOT</name>
<dbReference type="PATRIC" id="fig|1121305.3.peg.229"/>
<gene>
    <name evidence="1" type="ORF">CLCOL_02320</name>
</gene>
<dbReference type="RefSeq" id="WP_156473356.1">
    <property type="nucleotide sequence ID" value="NZ_LTBB01000001.1"/>
</dbReference>
<dbReference type="Proteomes" id="UP000075374">
    <property type="component" value="Unassembled WGS sequence"/>
</dbReference>
<organism evidence="1 2">
    <name type="scientific">Clostridium colicanis DSM 13634</name>
    <dbReference type="NCBI Taxonomy" id="1121305"/>
    <lineage>
        <taxon>Bacteria</taxon>
        <taxon>Bacillati</taxon>
        <taxon>Bacillota</taxon>
        <taxon>Clostridia</taxon>
        <taxon>Eubacteriales</taxon>
        <taxon>Clostridiaceae</taxon>
        <taxon>Clostridium</taxon>
    </lineage>
</organism>
<evidence type="ECO:0000313" key="2">
    <source>
        <dbReference type="Proteomes" id="UP000075374"/>
    </source>
</evidence>
<reference evidence="1 2" key="1">
    <citation type="submission" date="2016-02" db="EMBL/GenBank/DDBJ databases">
        <title>Genome sequence of Clostridium colicanis DSM 13634.</title>
        <authorList>
            <person name="Poehlein A."/>
            <person name="Daniel R."/>
        </authorList>
    </citation>
    <scope>NUCLEOTIDE SEQUENCE [LARGE SCALE GENOMIC DNA]</scope>
    <source>
        <strain evidence="1 2">DSM 13634</strain>
    </source>
</reference>
<dbReference type="STRING" id="1121305.CLCOL_02320"/>
<sequence>MDKKANSKKKSTNKINEKYQKEIRKANIEIGEELLPKERKKRSGVR</sequence>